<dbReference type="Proteomes" id="UP000295325">
    <property type="component" value="Unassembled WGS sequence"/>
</dbReference>
<dbReference type="Gene3D" id="1.10.150.650">
    <property type="match status" value="1"/>
</dbReference>
<dbReference type="SUPFAM" id="SSF89550">
    <property type="entry name" value="PHP domain-like"/>
    <property type="match status" value="1"/>
</dbReference>
<dbReference type="GO" id="GO:0004534">
    <property type="term" value="F:5'-3' RNA exonuclease activity"/>
    <property type="evidence" value="ECO:0007669"/>
    <property type="project" value="TreeGrafter"/>
</dbReference>
<sequence>MVEYDLHIHSTASDGLLNPEEIFKIAYMKRLKGISITDHDTVSSLSQGKRLGFEFGIDFIPGIELSTVYKNKEVHILGYYIDYTDENFNAFLNTLQRSRYDRASKMVKKISDLGYEISFDEVLKTAGENYNSIGRPHIAQVLINKGYFKDIPEVFDKLIGSGKPAYVQKYKVSTFGGIKKILDAGGIPVLAHPMLIEDLDKYGIEKMIKKLKEHGLLGIEVFHTKQSIEDSYWLCSIAERYDLTITGGSDCHGRDRNINYLLGSKGVSTDKVVELKNLRR</sequence>
<protein>
    <recommendedName>
        <fullName evidence="1">Polymerase/histidinol phosphatase N-terminal domain-containing protein</fullName>
    </recommendedName>
</protein>
<comment type="caution">
    <text evidence="2">The sequence shown here is derived from an EMBL/GenBank/DDBJ whole genome shotgun (WGS) entry which is preliminary data.</text>
</comment>
<dbReference type="CDD" id="cd07438">
    <property type="entry name" value="PHP_HisPPase_AMP"/>
    <property type="match status" value="1"/>
</dbReference>
<dbReference type="InterPro" id="IPR004013">
    <property type="entry name" value="PHP_dom"/>
</dbReference>
<reference evidence="2 3" key="1">
    <citation type="submission" date="2019-03" db="EMBL/GenBank/DDBJ databases">
        <title>Genomic Encyclopedia of Type Strains, Phase IV (KMG-IV): sequencing the most valuable type-strain genomes for metagenomic binning, comparative biology and taxonomic classification.</title>
        <authorList>
            <person name="Goeker M."/>
        </authorList>
    </citation>
    <scope>NUCLEOTIDE SEQUENCE [LARGE SCALE GENOMIC DNA]</scope>
    <source>
        <strain evidence="2 3">DSM 24455</strain>
    </source>
</reference>
<dbReference type="RefSeq" id="WP_133627655.1">
    <property type="nucleotide sequence ID" value="NZ_SOAZ01000006.1"/>
</dbReference>
<evidence type="ECO:0000259" key="1">
    <source>
        <dbReference type="SMART" id="SM00481"/>
    </source>
</evidence>
<dbReference type="PANTHER" id="PTHR42924:SF3">
    <property type="entry name" value="POLYMERASE_HISTIDINOL PHOSPHATASE N-TERMINAL DOMAIN-CONTAINING PROTEIN"/>
    <property type="match status" value="1"/>
</dbReference>
<accession>A0A4R7KQM9</accession>
<dbReference type="Gene3D" id="3.20.20.140">
    <property type="entry name" value="Metal-dependent hydrolases"/>
    <property type="match status" value="1"/>
</dbReference>
<gene>
    <name evidence="2" type="ORF">EDD71_10625</name>
</gene>
<dbReference type="InterPro" id="IPR003141">
    <property type="entry name" value="Pol/His_phosphatase_N"/>
</dbReference>
<evidence type="ECO:0000313" key="2">
    <source>
        <dbReference type="EMBL" id="TDT61541.1"/>
    </source>
</evidence>
<dbReference type="AlphaFoldDB" id="A0A4R7KQM9"/>
<dbReference type="SMART" id="SM00481">
    <property type="entry name" value="POLIIIAc"/>
    <property type="match status" value="1"/>
</dbReference>
<dbReference type="PANTHER" id="PTHR42924">
    <property type="entry name" value="EXONUCLEASE"/>
    <property type="match status" value="1"/>
</dbReference>
<keyword evidence="3" id="KW-1185">Reference proteome</keyword>
<dbReference type="GO" id="GO:0035312">
    <property type="term" value="F:5'-3' DNA exonuclease activity"/>
    <property type="evidence" value="ECO:0007669"/>
    <property type="project" value="TreeGrafter"/>
</dbReference>
<organism evidence="2 3">
    <name type="scientific">Fonticella tunisiensis</name>
    <dbReference type="NCBI Taxonomy" id="1096341"/>
    <lineage>
        <taxon>Bacteria</taxon>
        <taxon>Bacillati</taxon>
        <taxon>Bacillota</taxon>
        <taxon>Clostridia</taxon>
        <taxon>Eubacteriales</taxon>
        <taxon>Clostridiaceae</taxon>
        <taxon>Fonticella</taxon>
    </lineage>
</organism>
<dbReference type="EMBL" id="SOAZ01000006">
    <property type="protein sequence ID" value="TDT61541.1"/>
    <property type="molecule type" value="Genomic_DNA"/>
</dbReference>
<proteinExistence type="predicted"/>
<dbReference type="Pfam" id="PF02811">
    <property type="entry name" value="PHP"/>
    <property type="match status" value="1"/>
</dbReference>
<evidence type="ECO:0000313" key="3">
    <source>
        <dbReference type="Proteomes" id="UP000295325"/>
    </source>
</evidence>
<feature type="domain" description="Polymerase/histidinol phosphatase N-terminal" evidence="1">
    <location>
        <begin position="4"/>
        <end position="69"/>
    </location>
</feature>
<dbReference type="InterPro" id="IPR052018">
    <property type="entry name" value="PHP_domain"/>
</dbReference>
<dbReference type="InterPro" id="IPR016195">
    <property type="entry name" value="Pol/histidinol_Pase-like"/>
</dbReference>
<dbReference type="OrthoDB" id="9804333at2"/>
<name>A0A4R7KQM9_9CLOT</name>